<proteinExistence type="predicted"/>
<reference evidence="1" key="1">
    <citation type="submission" date="2014-09" db="EMBL/GenBank/DDBJ databases">
        <authorList>
            <person name="Magalhaes I.L.F."/>
            <person name="Oliveira U."/>
            <person name="Santos F.R."/>
            <person name="Vidigal T.H.D.A."/>
            <person name="Brescovit A.D."/>
            <person name="Santos A.J."/>
        </authorList>
    </citation>
    <scope>NUCLEOTIDE SEQUENCE</scope>
    <source>
        <tissue evidence="1">Shoot tissue taken approximately 20 cm above the soil surface</tissue>
    </source>
</reference>
<reference evidence="1" key="2">
    <citation type="journal article" date="2015" name="Data Brief">
        <title>Shoot transcriptome of the giant reed, Arundo donax.</title>
        <authorList>
            <person name="Barrero R.A."/>
            <person name="Guerrero F.D."/>
            <person name="Moolhuijzen P."/>
            <person name="Goolsby J.A."/>
            <person name="Tidwell J."/>
            <person name="Bellgard S.E."/>
            <person name="Bellgard M.I."/>
        </authorList>
    </citation>
    <scope>NUCLEOTIDE SEQUENCE</scope>
    <source>
        <tissue evidence="1">Shoot tissue taken approximately 20 cm above the soil surface</tissue>
    </source>
</reference>
<protein>
    <submittedName>
        <fullName evidence="1">Uncharacterized protein</fullName>
    </submittedName>
</protein>
<name>A0A0A8Z024_ARUDO</name>
<organism evidence="1">
    <name type="scientific">Arundo donax</name>
    <name type="common">Giant reed</name>
    <name type="synonym">Donax arundinaceus</name>
    <dbReference type="NCBI Taxonomy" id="35708"/>
    <lineage>
        <taxon>Eukaryota</taxon>
        <taxon>Viridiplantae</taxon>
        <taxon>Streptophyta</taxon>
        <taxon>Embryophyta</taxon>
        <taxon>Tracheophyta</taxon>
        <taxon>Spermatophyta</taxon>
        <taxon>Magnoliopsida</taxon>
        <taxon>Liliopsida</taxon>
        <taxon>Poales</taxon>
        <taxon>Poaceae</taxon>
        <taxon>PACMAD clade</taxon>
        <taxon>Arundinoideae</taxon>
        <taxon>Arundineae</taxon>
        <taxon>Arundo</taxon>
    </lineage>
</organism>
<accession>A0A0A8Z024</accession>
<dbReference type="AlphaFoldDB" id="A0A0A8Z024"/>
<sequence>MRCWLTTLPARAAAQRDSVGLVVWWPCCCQIRSRLPARISFQAEESDMTQKNLFWRMVINIFIIIKPDVNS</sequence>
<dbReference type="EMBL" id="GBRH01269688">
    <property type="protein sequence ID" value="JAD28207.1"/>
    <property type="molecule type" value="Transcribed_RNA"/>
</dbReference>
<evidence type="ECO:0000313" key="1">
    <source>
        <dbReference type="EMBL" id="JAD28207.1"/>
    </source>
</evidence>